<feature type="transmembrane region" description="Helical" evidence="10">
    <location>
        <begin position="180"/>
        <end position="201"/>
    </location>
</feature>
<dbReference type="FunFam" id="1.10.110.10:FF:000001">
    <property type="entry name" value="Bifunctional inhibitor/lipid-transfer protein/seed storage 2S albumin superfamily protein"/>
    <property type="match status" value="1"/>
</dbReference>
<dbReference type="SUPFAM" id="SSF47699">
    <property type="entry name" value="Bifunctional inhibitor/lipid-transfer protein/seed storage 2S albumin"/>
    <property type="match status" value="1"/>
</dbReference>
<dbReference type="GO" id="GO:0005886">
    <property type="term" value="C:plasma membrane"/>
    <property type="evidence" value="ECO:0007669"/>
    <property type="project" value="UniProtKB-SubCell"/>
</dbReference>
<keyword evidence="10" id="KW-0812">Transmembrane</keyword>
<organism evidence="12 13">
    <name type="scientific">Trapa incisa</name>
    <dbReference type="NCBI Taxonomy" id="236973"/>
    <lineage>
        <taxon>Eukaryota</taxon>
        <taxon>Viridiplantae</taxon>
        <taxon>Streptophyta</taxon>
        <taxon>Embryophyta</taxon>
        <taxon>Tracheophyta</taxon>
        <taxon>Spermatophyta</taxon>
        <taxon>Magnoliopsida</taxon>
        <taxon>eudicotyledons</taxon>
        <taxon>Gunneridae</taxon>
        <taxon>Pentapetalae</taxon>
        <taxon>rosids</taxon>
        <taxon>malvids</taxon>
        <taxon>Myrtales</taxon>
        <taxon>Lythraceae</taxon>
        <taxon>Trapa</taxon>
    </lineage>
</organism>
<keyword evidence="10" id="KW-0472">Membrane</keyword>
<dbReference type="Gene3D" id="1.10.110.10">
    <property type="entry name" value="Plant lipid-transfer and hydrophobic proteins"/>
    <property type="match status" value="1"/>
</dbReference>
<dbReference type="Pfam" id="PF14368">
    <property type="entry name" value="LTP_2"/>
    <property type="match status" value="1"/>
</dbReference>
<gene>
    <name evidence="12" type="ORF">SAY87_013824</name>
</gene>
<name>A0AAN7QDF7_9MYRT</name>
<keyword evidence="8" id="KW-0449">Lipoprotein</keyword>
<evidence type="ECO:0000313" key="13">
    <source>
        <dbReference type="Proteomes" id="UP001345219"/>
    </source>
</evidence>
<keyword evidence="3" id="KW-1003">Cell membrane</keyword>
<proteinExistence type="inferred from homology"/>
<feature type="compositionally biased region" description="Low complexity" evidence="9">
    <location>
        <begin position="132"/>
        <end position="165"/>
    </location>
</feature>
<keyword evidence="5" id="KW-0732">Signal</keyword>
<evidence type="ECO:0000256" key="8">
    <source>
        <dbReference type="ARBA" id="ARBA00023288"/>
    </source>
</evidence>
<evidence type="ECO:0000256" key="3">
    <source>
        <dbReference type="ARBA" id="ARBA00022475"/>
    </source>
</evidence>
<comment type="similarity">
    <text evidence="2">Belongs to the plant LTP family.</text>
</comment>
<evidence type="ECO:0000256" key="7">
    <source>
        <dbReference type="ARBA" id="ARBA00023180"/>
    </source>
</evidence>
<protein>
    <recommendedName>
        <fullName evidence="11">Bifunctional inhibitor/plant lipid transfer protein/seed storage helical domain-containing protein</fullName>
    </recommendedName>
</protein>
<evidence type="ECO:0000313" key="12">
    <source>
        <dbReference type="EMBL" id="KAK4764386.1"/>
    </source>
</evidence>
<keyword evidence="10" id="KW-1133">Transmembrane helix</keyword>
<comment type="caution">
    <text evidence="12">The sequence shown here is derived from an EMBL/GenBank/DDBJ whole genome shotgun (WGS) entry which is preliminary data.</text>
</comment>
<dbReference type="AlphaFoldDB" id="A0AAN7QDF7"/>
<keyword evidence="7" id="KW-0325">Glycoprotein</keyword>
<dbReference type="Proteomes" id="UP001345219">
    <property type="component" value="Chromosome 11"/>
</dbReference>
<evidence type="ECO:0000256" key="4">
    <source>
        <dbReference type="ARBA" id="ARBA00022622"/>
    </source>
</evidence>
<keyword evidence="6" id="KW-1015">Disulfide bond</keyword>
<dbReference type="EMBL" id="JAXIOK010000008">
    <property type="protein sequence ID" value="KAK4764386.1"/>
    <property type="molecule type" value="Genomic_DNA"/>
</dbReference>
<keyword evidence="4" id="KW-0336">GPI-anchor</keyword>
<evidence type="ECO:0000256" key="10">
    <source>
        <dbReference type="SAM" id="Phobius"/>
    </source>
</evidence>
<evidence type="ECO:0000256" key="9">
    <source>
        <dbReference type="SAM" id="MobiDB-lite"/>
    </source>
</evidence>
<comment type="subcellular location">
    <subcellularLocation>
        <location evidence="1">Cell membrane</location>
        <topology evidence="1">Lipid-anchor</topology>
        <topology evidence="1">GPI-anchor</topology>
    </subcellularLocation>
</comment>
<dbReference type="GO" id="GO:0098552">
    <property type="term" value="C:side of membrane"/>
    <property type="evidence" value="ECO:0007669"/>
    <property type="project" value="UniProtKB-KW"/>
</dbReference>
<evidence type="ECO:0000256" key="1">
    <source>
        <dbReference type="ARBA" id="ARBA00004609"/>
    </source>
</evidence>
<reference evidence="12 13" key="1">
    <citation type="journal article" date="2023" name="Hortic Res">
        <title>Pangenome of water caltrop reveals structural variations and asymmetric subgenome divergence after allopolyploidization.</title>
        <authorList>
            <person name="Zhang X."/>
            <person name="Chen Y."/>
            <person name="Wang L."/>
            <person name="Yuan Y."/>
            <person name="Fang M."/>
            <person name="Shi L."/>
            <person name="Lu R."/>
            <person name="Comes H.P."/>
            <person name="Ma Y."/>
            <person name="Chen Y."/>
            <person name="Huang G."/>
            <person name="Zhou Y."/>
            <person name="Zheng Z."/>
            <person name="Qiu Y."/>
        </authorList>
    </citation>
    <scope>NUCLEOTIDE SEQUENCE [LARGE SCALE GENOMIC DNA]</scope>
    <source>
        <tissue evidence="12">Roots</tissue>
    </source>
</reference>
<evidence type="ECO:0000256" key="6">
    <source>
        <dbReference type="ARBA" id="ARBA00023157"/>
    </source>
</evidence>
<keyword evidence="13" id="KW-1185">Reference proteome</keyword>
<evidence type="ECO:0000256" key="2">
    <source>
        <dbReference type="ARBA" id="ARBA00009748"/>
    </source>
</evidence>
<accession>A0AAN7QDF7</accession>
<evidence type="ECO:0000256" key="5">
    <source>
        <dbReference type="ARBA" id="ARBA00022729"/>
    </source>
</evidence>
<dbReference type="InterPro" id="IPR036312">
    <property type="entry name" value="Bifun_inhib/LTP/seed_sf"/>
</dbReference>
<feature type="region of interest" description="Disordered" evidence="9">
    <location>
        <begin position="132"/>
        <end position="172"/>
    </location>
</feature>
<feature type="transmembrane region" description="Helical" evidence="10">
    <location>
        <begin position="12"/>
        <end position="29"/>
    </location>
</feature>
<dbReference type="PANTHER" id="PTHR33044">
    <property type="entry name" value="BIFUNCTIONAL INHIBITOR/LIPID-TRANSFER PROTEIN/SEED STORAGE 2S ALBUMIN SUPERFAMILY PROTEIN-RELATED"/>
    <property type="match status" value="1"/>
</dbReference>
<evidence type="ECO:0000259" key="11">
    <source>
        <dbReference type="Pfam" id="PF14368"/>
    </source>
</evidence>
<dbReference type="InterPro" id="IPR043325">
    <property type="entry name" value="LTSS"/>
</dbReference>
<dbReference type="InterPro" id="IPR016140">
    <property type="entry name" value="Bifunc_inhib/LTP/seed_store"/>
</dbReference>
<dbReference type="CDD" id="cd00010">
    <property type="entry name" value="AAI_LTSS"/>
    <property type="match status" value="1"/>
</dbReference>
<feature type="domain" description="Bifunctional inhibitor/plant lipid transfer protein/seed storage helical" evidence="11">
    <location>
        <begin position="19"/>
        <end position="113"/>
    </location>
</feature>
<sequence length="202" mass="21332">MIEAPHDSHLRWLLVVAVAVIIGTARADLNQDKTECADKLVGLATCLPYVAGDEKTPSIDCCSGMKQVLDKSKRCICVLIKDRNDPNLGIKFNATLALSLPDACHSPTNITQCIDLLQLDPKSKEAEIFTGSSLKGNSSSAPSASETASPPATNASSSASNGTSSDTQNGSSGRKMNMELLVSVVASGALVWWFTSNLMLYA</sequence>